<dbReference type="InterPro" id="IPR045082">
    <property type="entry name" value="ATP_syn_F0_a_bact/chloroplast"/>
</dbReference>
<dbReference type="AlphaFoldDB" id="A0A1G2B181"/>
<keyword evidence="9 11" id="KW-0472">Membrane</keyword>
<protein>
    <recommendedName>
        <fullName evidence="11 12">ATP synthase subunit a</fullName>
    </recommendedName>
    <alternativeName>
        <fullName evidence="11">ATP synthase F0 sector subunit a</fullName>
    </alternativeName>
    <alternativeName>
        <fullName evidence="11">F-ATPase subunit 6</fullName>
    </alternativeName>
</protein>
<keyword evidence="6 11" id="KW-0375">Hydrogen ion transport</keyword>
<dbReference type="STRING" id="1798543.A2898_05080"/>
<keyword evidence="5 11" id="KW-0812">Transmembrane</keyword>
<dbReference type="Gene3D" id="1.20.120.220">
    <property type="entry name" value="ATP synthase, F0 complex, subunit A"/>
    <property type="match status" value="1"/>
</dbReference>
<evidence type="ECO:0000256" key="11">
    <source>
        <dbReference type="HAMAP-Rule" id="MF_01393"/>
    </source>
</evidence>
<evidence type="ECO:0000313" key="13">
    <source>
        <dbReference type="EMBL" id="OGY82924.1"/>
    </source>
</evidence>
<evidence type="ECO:0000256" key="12">
    <source>
        <dbReference type="RuleBase" id="RU000483"/>
    </source>
</evidence>
<evidence type="ECO:0000256" key="5">
    <source>
        <dbReference type="ARBA" id="ARBA00022692"/>
    </source>
</evidence>
<dbReference type="EMBL" id="MHKE01000017">
    <property type="protein sequence ID" value="OGY82924.1"/>
    <property type="molecule type" value="Genomic_DNA"/>
</dbReference>
<dbReference type="GO" id="GO:0045259">
    <property type="term" value="C:proton-transporting ATP synthase complex"/>
    <property type="evidence" value="ECO:0007669"/>
    <property type="project" value="UniProtKB-KW"/>
</dbReference>
<reference evidence="13 14" key="1">
    <citation type="journal article" date="2016" name="Nat. Commun.">
        <title>Thousands of microbial genomes shed light on interconnected biogeochemical processes in an aquifer system.</title>
        <authorList>
            <person name="Anantharaman K."/>
            <person name="Brown C.T."/>
            <person name="Hug L.A."/>
            <person name="Sharon I."/>
            <person name="Castelle C.J."/>
            <person name="Probst A.J."/>
            <person name="Thomas B.C."/>
            <person name="Singh A."/>
            <person name="Wilkins M.J."/>
            <person name="Karaoz U."/>
            <person name="Brodie E.L."/>
            <person name="Williams K.H."/>
            <person name="Hubbard S.S."/>
            <person name="Banfield J.F."/>
        </authorList>
    </citation>
    <scope>NUCLEOTIDE SEQUENCE [LARGE SCALE GENOMIC DNA]</scope>
</reference>
<comment type="subcellular location">
    <subcellularLocation>
        <location evidence="11 12">Cell membrane</location>
        <topology evidence="11 12">Multi-pass membrane protein</topology>
    </subcellularLocation>
    <subcellularLocation>
        <location evidence="1">Membrane</location>
        <topology evidence="1">Multi-pass membrane protein</topology>
    </subcellularLocation>
</comment>
<gene>
    <name evidence="11" type="primary">atpB</name>
    <name evidence="13" type="ORF">A2898_05080</name>
</gene>
<feature type="transmembrane region" description="Helical" evidence="11">
    <location>
        <begin position="166"/>
        <end position="189"/>
    </location>
</feature>
<dbReference type="HAMAP" id="MF_01393">
    <property type="entry name" value="ATP_synth_a_bact"/>
    <property type="match status" value="1"/>
</dbReference>
<dbReference type="GO" id="GO:0046933">
    <property type="term" value="F:proton-transporting ATP synthase activity, rotational mechanism"/>
    <property type="evidence" value="ECO:0007669"/>
    <property type="project" value="UniProtKB-UniRule"/>
</dbReference>
<keyword evidence="4 11" id="KW-0138">CF(0)</keyword>
<comment type="similarity">
    <text evidence="2 11 12">Belongs to the ATPase A chain family.</text>
</comment>
<evidence type="ECO:0000256" key="10">
    <source>
        <dbReference type="ARBA" id="ARBA00023310"/>
    </source>
</evidence>
<dbReference type="Proteomes" id="UP000179164">
    <property type="component" value="Unassembled WGS sequence"/>
</dbReference>
<dbReference type="InterPro" id="IPR000568">
    <property type="entry name" value="ATP_synth_F0_asu"/>
</dbReference>
<dbReference type="PRINTS" id="PR00123">
    <property type="entry name" value="ATPASEA"/>
</dbReference>
<dbReference type="PANTHER" id="PTHR42823:SF3">
    <property type="entry name" value="ATP SYNTHASE SUBUNIT A, CHLOROPLASTIC"/>
    <property type="match status" value="1"/>
</dbReference>
<evidence type="ECO:0000256" key="4">
    <source>
        <dbReference type="ARBA" id="ARBA00022547"/>
    </source>
</evidence>
<proteinExistence type="inferred from homology"/>
<dbReference type="SUPFAM" id="SSF81336">
    <property type="entry name" value="F1F0 ATP synthase subunit A"/>
    <property type="match status" value="1"/>
</dbReference>
<evidence type="ECO:0000256" key="7">
    <source>
        <dbReference type="ARBA" id="ARBA00022989"/>
    </source>
</evidence>
<evidence type="ECO:0000256" key="3">
    <source>
        <dbReference type="ARBA" id="ARBA00022448"/>
    </source>
</evidence>
<dbReference type="InterPro" id="IPR023011">
    <property type="entry name" value="ATP_synth_F0_asu_AS"/>
</dbReference>
<evidence type="ECO:0000256" key="6">
    <source>
        <dbReference type="ARBA" id="ARBA00022781"/>
    </source>
</evidence>
<dbReference type="PANTHER" id="PTHR42823">
    <property type="entry name" value="ATP SYNTHASE SUBUNIT A, CHLOROPLASTIC"/>
    <property type="match status" value="1"/>
</dbReference>
<dbReference type="GO" id="GO:0042777">
    <property type="term" value="P:proton motive force-driven plasma membrane ATP synthesis"/>
    <property type="evidence" value="ECO:0007669"/>
    <property type="project" value="TreeGrafter"/>
</dbReference>
<keyword evidence="7 11" id="KW-1133">Transmembrane helix</keyword>
<dbReference type="CDD" id="cd00310">
    <property type="entry name" value="ATP-synt_Fo_a_6"/>
    <property type="match status" value="1"/>
</dbReference>
<accession>A0A1G2B181</accession>
<dbReference type="InterPro" id="IPR035908">
    <property type="entry name" value="F0_ATP_A_sf"/>
</dbReference>
<name>A0A1G2B181_9BACT</name>
<evidence type="ECO:0000256" key="9">
    <source>
        <dbReference type="ARBA" id="ARBA00023136"/>
    </source>
</evidence>
<evidence type="ECO:0000256" key="8">
    <source>
        <dbReference type="ARBA" id="ARBA00023065"/>
    </source>
</evidence>
<comment type="function">
    <text evidence="11 12">Key component of the proton channel; it plays a direct role in the translocation of protons across the membrane.</text>
</comment>
<organism evidence="13 14">
    <name type="scientific">Candidatus Kerfeldbacteria bacterium RIFCSPLOWO2_01_FULL_48_11</name>
    <dbReference type="NCBI Taxonomy" id="1798543"/>
    <lineage>
        <taxon>Bacteria</taxon>
        <taxon>Candidatus Kerfeldiibacteriota</taxon>
    </lineage>
</organism>
<dbReference type="GO" id="GO:0005886">
    <property type="term" value="C:plasma membrane"/>
    <property type="evidence" value="ECO:0007669"/>
    <property type="project" value="UniProtKB-SubCell"/>
</dbReference>
<evidence type="ECO:0000313" key="14">
    <source>
        <dbReference type="Proteomes" id="UP000179164"/>
    </source>
</evidence>
<feature type="transmembrane region" description="Helical" evidence="11">
    <location>
        <begin position="270"/>
        <end position="294"/>
    </location>
</feature>
<sequence length="301" mass="32705">METQQVTNEEILQAEQELFGGESASTEVQETATGEVSHEVTLFAEPVFSIGGFTVTNSLLNSWIVVAALIVLAMVLRKKLRTIPSKFQGTVEMIIDGALGLADSVTGDRKKTLKIFPVVFIIFLFILLNNWLGMLPGIGSIGYVTLEEGHQVFIPYFRGATADFNTTLALALLSVIASNVFGIIVIGGWKYLNKFINIKALVEVPGKLKSNPAIVFVNPIKFFVGLIEIVGEVAKIASLSFRLFGNIFAGEVLLASIAVIFAFALPIPFLFLEIIVGLIQALIFAMLTLVYFTVASTAEEH</sequence>
<comment type="caution">
    <text evidence="13">The sequence shown here is derived from an EMBL/GenBank/DDBJ whole genome shotgun (WGS) entry which is preliminary data.</text>
</comment>
<evidence type="ECO:0000256" key="1">
    <source>
        <dbReference type="ARBA" id="ARBA00004141"/>
    </source>
</evidence>
<feature type="transmembrane region" description="Helical" evidence="11">
    <location>
        <begin position="243"/>
        <end position="264"/>
    </location>
</feature>
<dbReference type="Pfam" id="PF00119">
    <property type="entry name" value="ATP-synt_A"/>
    <property type="match status" value="1"/>
</dbReference>
<dbReference type="NCBIfam" id="TIGR01131">
    <property type="entry name" value="ATP_synt_6_or_A"/>
    <property type="match status" value="1"/>
</dbReference>
<evidence type="ECO:0000256" key="2">
    <source>
        <dbReference type="ARBA" id="ARBA00006810"/>
    </source>
</evidence>
<dbReference type="PROSITE" id="PS00449">
    <property type="entry name" value="ATPASE_A"/>
    <property type="match status" value="1"/>
</dbReference>
<feature type="transmembrane region" description="Helical" evidence="11">
    <location>
        <begin position="58"/>
        <end position="76"/>
    </location>
</feature>
<keyword evidence="10 11" id="KW-0066">ATP synthesis</keyword>
<keyword evidence="3 11" id="KW-0813">Transport</keyword>
<keyword evidence="11" id="KW-1003">Cell membrane</keyword>
<feature type="transmembrane region" description="Helical" evidence="11">
    <location>
        <begin position="118"/>
        <end position="146"/>
    </location>
</feature>
<keyword evidence="8 11" id="KW-0406">Ion transport</keyword>